<dbReference type="EMBL" id="RPFJ01000074">
    <property type="protein sequence ID" value="RPD91199.1"/>
    <property type="molecule type" value="Genomic_DNA"/>
</dbReference>
<dbReference type="InterPro" id="IPR017938">
    <property type="entry name" value="Riboflavin_synthase-like_b-brl"/>
</dbReference>
<dbReference type="InterPro" id="IPR017927">
    <property type="entry name" value="FAD-bd_FR_type"/>
</dbReference>
<dbReference type="InterPro" id="IPR001433">
    <property type="entry name" value="OxRdtase_FAD/NAD-bd"/>
</dbReference>
<dbReference type="InterPro" id="IPR029039">
    <property type="entry name" value="Flavoprotein-like_sf"/>
</dbReference>
<evidence type="ECO:0000259" key="5">
    <source>
        <dbReference type="PROSITE" id="PS51384"/>
    </source>
</evidence>
<dbReference type="PANTHER" id="PTHR19384">
    <property type="entry name" value="NITRIC OXIDE SYNTHASE-RELATED"/>
    <property type="match status" value="1"/>
</dbReference>
<dbReference type="Pfam" id="PF03929">
    <property type="entry name" value="PepSY_TM"/>
    <property type="match status" value="1"/>
</dbReference>
<feature type="transmembrane region" description="Helical" evidence="3">
    <location>
        <begin position="171"/>
        <end position="197"/>
    </location>
</feature>
<feature type="transmembrane region" description="Helical" evidence="3">
    <location>
        <begin position="130"/>
        <end position="151"/>
    </location>
</feature>
<dbReference type="GO" id="GO:0009725">
    <property type="term" value="P:response to hormone"/>
    <property type="evidence" value="ECO:0007669"/>
    <property type="project" value="TreeGrafter"/>
</dbReference>
<dbReference type="GO" id="GO:0007263">
    <property type="term" value="P:nitric oxide mediated signal transduction"/>
    <property type="evidence" value="ECO:0007669"/>
    <property type="project" value="TreeGrafter"/>
</dbReference>
<dbReference type="InterPro" id="IPR005625">
    <property type="entry name" value="PepSY-ass_TM"/>
</dbReference>
<feature type="transmembrane region" description="Helical" evidence="3">
    <location>
        <begin position="297"/>
        <end position="322"/>
    </location>
</feature>
<dbReference type="GO" id="GO:0006809">
    <property type="term" value="P:nitric oxide biosynthetic process"/>
    <property type="evidence" value="ECO:0007669"/>
    <property type="project" value="TreeGrafter"/>
</dbReference>
<accession>A0A3N4NI69</accession>
<dbReference type="GO" id="GO:0005886">
    <property type="term" value="C:plasma membrane"/>
    <property type="evidence" value="ECO:0007669"/>
    <property type="project" value="TreeGrafter"/>
</dbReference>
<sequence length="734" mass="83890">MTISIWRYSHLALAISSSIFILLASLTGIILAFEPISNRVQKQTISNLDEISVAEITTTLRENYSEIISVEIDKNDWVTASVIDDDGNNQIFYIDPLTGKNIGTPTETHPIFQFATSLHRSLFLKSIGRFFVGLTSFLLFLISITGIFLIFKKQGGFRGFFKPIVKEKFNPYYHTLFGKWLLIPIVIITISGVYLSLEQFSIISKTKIVHQEDTLFAEEPVLPLSEFDIFNNTKLSDVRKIEFPFAEFPDSYFLLQLKDKELLINQFNGNIVSEVNYPFTAIISYYSLIFHTGQASIIWSIVLLFACIGILFFMYSGFSIALQRRKSRIKNRYKKDDCEYVILIGSENGNTFYFANALHSELIRLGKKSYLAELNSYSSYKNMQHLVVMTATYGAGEAPTNAKKFKALLQTHQQGKPFDYSVVGFGSLAYPDFCKYAYDVDELLEAHPNSNKIDDVFTINNQSLESFNQWLLKWKEKENLEIRLPEAILSKKKRKTYTFEVIKNTKANKQSDNTFLIQLKVTLGKVRFKSGDLLSITSDKDQRERLYSIGKWDRNTILISVKLHDRGYVSNKLNDLTVGDKLTCGIVKNKDFRLPKKAKNAVFIATGTGIGPYLGMMHENNKKAVLQLYWGGRTKASFELYKKEVATYINNGNLQSLHLALSQEQEEKVYVQHLLERDSEHIAKILKNKGVIMICGSVVMQKDVTDTLNEICKKHLNKPLSYYQNKGTVLMDCY</sequence>
<dbReference type="SUPFAM" id="SSF52343">
    <property type="entry name" value="Ferredoxin reductase-like, C-terminal NADP-linked domain"/>
    <property type="match status" value="1"/>
</dbReference>
<proteinExistence type="predicted"/>
<evidence type="ECO:0000259" key="4">
    <source>
        <dbReference type="PROSITE" id="PS50902"/>
    </source>
</evidence>
<gene>
    <name evidence="6" type="ORF">EGM88_14770</name>
</gene>
<organism evidence="6 7">
    <name type="scientific">Aureibaculum marinum</name>
    <dbReference type="NCBI Taxonomy" id="2487930"/>
    <lineage>
        <taxon>Bacteria</taxon>
        <taxon>Pseudomonadati</taxon>
        <taxon>Bacteroidota</taxon>
        <taxon>Flavobacteriia</taxon>
        <taxon>Flavobacteriales</taxon>
        <taxon>Flavobacteriaceae</taxon>
        <taxon>Aureibaculum</taxon>
    </lineage>
</organism>
<evidence type="ECO:0000256" key="1">
    <source>
        <dbReference type="ARBA" id="ARBA00022630"/>
    </source>
</evidence>
<dbReference type="SUPFAM" id="SSF63380">
    <property type="entry name" value="Riboflavin synthase domain-like"/>
    <property type="match status" value="1"/>
</dbReference>
<feature type="domain" description="Flavodoxin-like" evidence="4">
    <location>
        <begin position="340"/>
        <end position="479"/>
    </location>
</feature>
<keyword evidence="3" id="KW-0812">Transmembrane</keyword>
<dbReference type="GO" id="GO:0010181">
    <property type="term" value="F:FMN binding"/>
    <property type="evidence" value="ECO:0007669"/>
    <property type="project" value="InterPro"/>
</dbReference>
<dbReference type="GO" id="GO:0004517">
    <property type="term" value="F:nitric-oxide synthase activity"/>
    <property type="evidence" value="ECO:0007669"/>
    <property type="project" value="TreeGrafter"/>
</dbReference>
<dbReference type="Gene3D" id="2.40.30.10">
    <property type="entry name" value="Translation factors"/>
    <property type="match status" value="1"/>
</dbReference>
<evidence type="ECO:0000256" key="3">
    <source>
        <dbReference type="SAM" id="Phobius"/>
    </source>
</evidence>
<name>A0A3N4NI69_9FLAO</name>
<dbReference type="Gene3D" id="3.40.50.360">
    <property type="match status" value="1"/>
</dbReference>
<evidence type="ECO:0000256" key="2">
    <source>
        <dbReference type="ARBA" id="ARBA00023797"/>
    </source>
</evidence>
<dbReference type="InterPro" id="IPR008254">
    <property type="entry name" value="Flavodoxin/NO_synth"/>
</dbReference>
<dbReference type="Pfam" id="PF00258">
    <property type="entry name" value="Flavodoxin_1"/>
    <property type="match status" value="1"/>
</dbReference>
<dbReference type="GO" id="GO:0006527">
    <property type="term" value="P:L-arginine catabolic process"/>
    <property type="evidence" value="ECO:0007669"/>
    <property type="project" value="TreeGrafter"/>
</dbReference>
<keyword evidence="3" id="KW-1133">Transmembrane helix</keyword>
<feature type="transmembrane region" description="Helical" evidence="3">
    <location>
        <begin position="12"/>
        <end position="33"/>
    </location>
</feature>
<dbReference type="InterPro" id="IPR039261">
    <property type="entry name" value="FNR_nucleotide-bd"/>
</dbReference>
<protein>
    <recommendedName>
        <fullName evidence="2">NADPH--hemoprotein reductase</fullName>
        <ecNumber evidence="2">1.6.2.4</ecNumber>
    </recommendedName>
</protein>
<dbReference type="SUPFAM" id="SSF52218">
    <property type="entry name" value="Flavoproteins"/>
    <property type="match status" value="1"/>
</dbReference>
<dbReference type="PANTHER" id="PTHR19384:SF17">
    <property type="entry name" value="NADPH--CYTOCHROME P450 REDUCTASE"/>
    <property type="match status" value="1"/>
</dbReference>
<evidence type="ECO:0000313" key="6">
    <source>
        <dbReference type="EMBL" id="RPD91199.1"/>
    </source>
</evidence>
<evidence type="ECO:0000313" key="7">
    <source>
        <dbReference type="Proteomes" id="UP000270856"/>
    </source>
</evidence>
<dbReference type="PROSITE" id="PS50902">
    <property type="entry name" value="FLAVODOXIN_LIKE"/>
    <property type="match status" value="1"/>
</dbReference>
<dbReference type="GO" id="GO:0032496">
    <property type="term" value="P:response to lipopolysaccharide"/>
    <property type="evidence" value="ECO:0007669"/>
    <property type="project" value="TreeGrafter"/>
</dbReference>
<dbReference type="AlphaFoldDB" id="A0A3N4NI69"/>
<dbReference type="GO" id="GO:0005829">
    <property type="term" value="C:cytosol"/>
    <property type="evidence" value="ECO:0007669"/>
    <property type="project" value="TreeGrafter"/>
</dbReference>
<dbReference type="PROSITE" id="PS51384">
    <property type="entry name" value="FAD_FR"/>
    <property type="match status" value="1"/>
</dbReference>
<keyword evidence="7" id="KW-1185">Reference proteome</keyword>
<dbReference type="RefSeq" id="WP_123899178.1">
    <property type="nucleotide sequence ID" value="NZ_RPFJ01000074.1"/>
</dbReference>
<dbReference type="GO" id="GO:0050660">
    <property type="term" value="F:flavin adenine dinucleotide binding"/>
    <property type="evidence" value="ECO:0007669"/>
    <property type="project" value="TreeGrafter"/>
</dbReference>
<comment type="caution">
    <text evidence="6">The sequence shown here is derived from an EMBL/GenBank/DDBJ whole genome shotgun (WGS) entry which is preliminary data.</text>
</comment>
<feature type="domain" description="FAD-binding FR-type" evidence="5">
    <location>
        <begin position="494"/>
        <end position="595"/>
    </location>
</feature>
<dbReference type="OrthoDB" id="9789468at2"/>
<dbReference type="Pfam" id="PF00175">
    <property type="entry name" value="NAD_binding_1"/>
    <property type="match status" value="1"/>
</dbReference>
<keyword evidence="3" id="KW-0472">Membrane</keyword>
<keyword evidence="1" id="KW-0285">Flavoprotein</keyword>
<reference evidence="6 7" key="1">
    <citation type="submission" date="2018-11" db="EMBL/GenBank/DDBJ databases">
        <title>Aureibaculum marinum gen. nov., sp. nov., a member of the family Flavobacteriaceae isolated from the Bohai Sea.</title>
        <authorList>
            <person name="Ji X."/>
        </authorList>
    </citation>
    <scope>NUCLEOTIDE SEQUENCE [LARGE SCALE GENOMIC DNA]</scope>
    <source>
        <strain evidence="6 7">BH-SD17</strain>
    </source>
</reference>
<dbReference type="Proteomes" id="UP000270856">
    <property type="component" value="Unassembled WGS sequence"/>
</dbReference>
<dbReference type="Gene3D" id="3.40.50.80">
    <property type="entry name" value="Nucleotide-binding domain of ferredoxin-NADP reductase (FNR) module"/>
    <property type="match status" value="1"/>
</dbReference>
<dbReference type="EC" id="1.6.2.4" evidence="2"/>